<keyword evidence="2" id="KW-1185">Reference proteome</keyword>
<comment type="caution">
    <text evidence="1">The sequence shown here is derived from an EMBL/GenBank/DDBJ whole genome shotgun (WGS) entry which is preliminary data.</text>
</comment>
<dbReference type="Proteomes" id="UP001372338">
    <property type="component" value="Unassembled WGS sequence"/>
</dbReference>
<evidence type="ECO:0000313" key="1">
    <source>
        <dbReference type="EMBL" id="KAK7258331.1"/>
    </source>
</evidence>
<organism evidence="1 2">
    <name type="scientific">Crotalaria pallida</name>
    <name type="common">Smooth rattlebox</name>
    <name type="synonym">Crotalaria striata</name>
    <dbReference type="NCBI Taxonomy" id="3830"/>
    <lineage>
        <taxon>Eukaryota</taxon>
        <taxon>Viridiplantae</taxon>
        <taxon>Streptophyta</taxon>
        <taxon>Embryophyta</taxon>
        <taxon>Tracheophyta</taxon>
        <taxon>Spermatophyta</taxon>
        <taxon>Magnoliopsida</taxon>
        <taxon>eudicotyledons</taxon>
        <taxon>Gunneridae</taxon>
        <taxon>Pentapetalae</taxon>
        <taxon>rosids</taxon>
        <taxon>fabids</taxon>
        <taxon>Fabales</taxon>
        <taxon>Fabaceae</taxon>
        <taxon>Papilionoideae</taxon>
        <taxon>50 kb inversion clade</taxon>
        <taxon>genistoids sensu lato</taxon>
        <taxon>core genistoids</taxon>
        <taxon>Crotalarieae</taxon>
        <taxon>Crotalaria</taxon>
    </lineage>
</organism>
<reference evidence="1 2" key="1">
    <citation type="submission" date="2024-01" db="EMBL/GenBank/DDBJ databases">
        <title>The genomes of 5 underutilized Papilionoideae crops provide insights into root nodulation and disease resistanc.</title>
        <authorList>
            <person name="Yuan L."/>
        </authorList>
    </citation>
    <scope>NUCLEOTIDE SEQUENCE [LARGE SCALE GENOMIC DNA]</scope>
    <source>
        <strain evidence="1">ZHUSHIDOU_FW_LH</strain>
        <tissue evidence="1">Leaf</tissue>
    </source>
</reference>
<gene>
    <name evidence="1" type="ORF">RIF29_23904</name>
</gene>
<dbReference type="EMBL" id="JAYWIO010000005">
    <property type="protein sequence ID" value="KAK7258331.1"/>
    <property type="molecule type" value="Genomic_DNA"/>
</dbReference>
<proteinExistence type="predicted"/>
<sequence>MNSWVVEQIWVAEADAEIETATNVETDDVVDGGGGVDDFVKDESVVFALSEVRIDFFVLRCSPLPVMAKNGDGGCKP</sequence>
<dbReference type="AlphaFoldDB" id="A0AAN9EL82"/>
<evidence type="ECO:0000313" key="2">
    <source>
        <dbReference type="Proteomes" id="UP001372338"/>
    </source>
</evidence>
<accession>A0AAN9EL82</accession>
<name>A0AAN9EL82_CROPI</name>
<protein>
    <submittedName>
        <fullName evidence="1">Uncharacterized protein</fullName>
    </submittedName>
</protein>